<feature type="transmembrane region" description="Helical" evidence="1">
    <location>
        <begin position="56"/>
        <end position="76"/>
    </location>
</feature>
<evidence type="ECO:0000313" key="3">
    <source>
        <dbReference type="Proteomes" id="UP000694726"/>
    </source>
</evidence>
<name>A0A8D0MWT3_PIG</name>
<keyword evidence="1" id="KW-0812">Transmembrane</keyword>
<dbReference type="Proteomes" id="UP000694726">
    <property type="component" value="Unplaced"/>
</dbReference>
<dbReference type="Ensembl" id="ENSSSCT00015023306.1">
    <property type="protein sequence ID" value="ENSSSCP00015009083.1"/>
    <property type="gene ID" value="ENSSSCG00015017683.1"/>
</dbReference>
<organism evidence="2 3">
    <name type="scientific">Sus scrofa</name>
    <name type="common">Pig</name>
    <dbReference type="NCBI Taxonomy" id="9823"/>
    <lineage>
        <taxon>Eukaryota</taxon>
        <taxon>Metazoa</taxon>
        <taxon>Chordata</taxon>
        <taxon>Craniata</taxon>
        <taxon>Vertebrata</taxon>
        <taxon>Euteleostomi</taxon>
        <taxon>Mammalia</taxon>
        <taxon>Eutheria</taxon>
        <taxon>Laurasiatheria</taxon>
        <taxon>Artiodactyla</taxon>
        <taxon>Suina</taxon>
        <taxon>Suidae</taxon>
        <taxon>Sus</taxon>
    </lineage>
</organism>
<reference evidence="2" key="1">
    <citation type="submission" date="2025-08" db="UniProtKB">
        <authorList>
            <consortium name="Ensembl"/>
        </authorList>
    </citation>
    <scope>IDENTIFICATION</scope>
</reference>
<proteinExistence type="predicted"/>
<keyword evidence="1" id="KW-0472">Membrane</keyword>
<accession>A0A8D0MWT3</accession>
<dbReference type="AlphaFoldDB" id="A0A8D0MWT3"/>
<keyword evidence="1" id="KW-1133">Transmembrane helix</keyword>
<evidence type="ECO:0000313" key="2">
    <source>
        <dbReference type="Ensembl" id="ENSSSCP00015009083.1"/>
    </source>
</evidence>
<evidence type="ECO:0000256" key="1">
    <source>
        <dbReference type="SAM" id="Phobius"/>
    </source>
</evidence>
<sequence>MPRSGTAGLNGRSVLSFRRHLHTVSHSGCTNLQSPQQCPGVPFSPHPLQHLLVGDLWMMAVLAGVRWYLSVVLMCISLRMSDVEDLFMGFSATLCLLWRSACLDLLPIFGWGRLLFLVWSCRRCL</sequence>
<protein>
    <submittedName>
        <fullName evidence="2">Uncharacterized protein</fullName>
    </submittedName>
</protein>